<evidence type="ECO:0000256" key="4">
    <source>
        <dbReference type="HAMAP-Rule" id="MF_01368"/>
    </source>
</evidence>
<dbReference type="GO" id="GO:0006412">
    <property type="term" value="P:translation"/>
    <property type="evidence" value="ECO:0007669"/>
    <property type="project" value="UniProtKB-UniRule"/>
</dbReference>
<protein>
    <recommendedName>
        <fullName evidence="4">Large ribosomal subunit protein bL17</fullName>
    </recommendedName>
</protein>
<dbReference type="EMBL" id="MGDB01000094">
    <property type="protein sequence ID" value="OGL40583.1"/>
    <property type="molecule type" value="Genomic_DNA"/>
</dbReference>
<dbReference type="Gene3D" id="3.90.1030.10">
    <property type="entry name" value="Ribosomal protein L17"/>
    <property type="match status" value="1"/>
</dbReference>
<comment type="caution">
    <text evidence="6">The sequence shown here is derived from an EMBL/GenBank/DDBJ whole genome shotgun (WGS) entry which is preliminary data.</text>
</comment>
<keyword evidence="2 4" id="KW-0689">Ribosomal protein</keyword>
<dbReference type="Pfam" id="PF01196">
    <property type="entry name" value="Ribosomal_L17"/>
    <property type="match status" value="1"/>
</dbReference>
<name>A0A1F7RGB4_9BACT</name>
<comment type="subunit">
    <text evidence="4">Part of the 50S ribosomal subunit. Contacts protein L32.</text>
</comment>
<reference evidence="6 7" key="1">
    <citation type="journal article" date="2016" name="Nat. Commun.">
        <title>Thousands of microbial genomes shed light on interconnected biogeochemical processes in an aquifer system.</title>
        <authorList>
            <person name="Anantharaman K."/>
            <person name="Brown C.T."/>
            <person name="Hug L.A."/>
            <person name="Sharon I."/>
            <person name="Castelle C.J."/>
            <person name="Probst A.J."/>
            <person name="Thomas B.C."/>
            <person name="Singh A."/>
            <person name="Wilkins M.J."/>
            <person name="Karaoz U."/>
            <person name="Brodie E.L."/>
            <person name="Williams K.H."/>
            <person name="Hubbard S.S."/>
            <person name="Banfield J.F."/>
        </authorList>
    </citation>
    <scope>NUCLEOTIDE SEQUENCE [LARGE SCALE GENOMIC DNA]</scope>
</reference>
<evidence type="ECO:0000313" key="7">
    <source>
        <dbReference type="Proteomes" id="UP000178526"/>
    </source>
</evidence>
<sequence>MKHNVMGRKLGRTTSHRIAMLRNMVTSLFEHGRIETTTEKAKELRRVADRMVTLAKQETLHSRRLAARWIKNKDVLKKLFSEIGSKYSERKGGYTRIIRTRIRHGDGAEMAIIELVE</sequence>
<dbReference type="SUPFAM" id="SSF64263">
    <property type="entry name" value="Prokaryotic ribosomal protein L17"/>
    <property type="match status" value="1"/>
</dbReference>
<dbReference type="PANTHER" id="PTHR14413:SF16">
    <property type="entry name" value="LARGE RIBOSOMAL SUBUNIT PROTEIN BL17M"/>
    <property type="match status" value="1"/>
</dbReference>
<dbReference type="GO" id="GO:0003735">
    <property type="term" value="F:structural constituent of ribosome"/>
    <property type="evidence" value="ECO:0007669"/>
    <property type="project" value="InterPro"/>
</dbReference>
<accession>A0A1F7RGB4</accession>
<dbReference type="PANTHER" id="PTHR14413">
    <property type="entry name" value="RIBOSOMAL PROTEIN L17"/>
    <property type="match status" value="1"/>
</dbReference>
<dbReference type="InterPro" id="IPR036373">
    <property type="entry name" value="Ribosomal_bL17_sf"/>
</dbReference>
<evidence type="ECO:0000313" key="6">
    <source>
        <dbReference type="EMBL" id="OGL40583.1"/>
    </source>
</evidence>
<dbReference type="InterPro" id="IPR047859">
    <property type="entry name" value="Ribosomal_bL17_CS"/>
</dbReference>
<comment type="similarity">
    <text evidence="1 4 5">Belongs to the bacterial ribosomal protein bL17 family.</text>
</comment>
<dbReference type="GO" id="GO:0022625">
    <property type="term" value="C:cytosolic large ribosomal subunit"/>
    <property type="evidence" value="ECO:0007669"/>
    <property type="project" value="TreeGrafter"/>
</dbReference>
<dbReference type="InterPro" id="IPR000456">
    <property type="entry name" value="Ribosomal_bL17"/>
</dbReference>
<keyword evidence="3 4" id="KW-0687">Ribonucleoprotein</keyword>
<dbReference type="FunFam" id="3.90.1030.10:FF:000001">
    <property type="entry name" value="50S ribosomal protein L17"/>
    <property type="match status" value="1"/>
</dbReference>
<dbReference type="NCBIfam" id="TIGR00059">
    <property type="entry name" value="L17"/>
    <property type="match status" value="1"/>
</dbReference>
<evidence type="ECO:0000256" key="2">
    <source>
        <dbReference type="ARBA" id="ARBA00022980"/>
    </source>
</evidence>
<dbReference type="PROSITE" id="PS01167">
    <property type="entry name" value="RIBOSOMAL_L17"/>
    <property type="match status" value="1"/>
</dbReference>
<dbReference type="Proteomes" id="UP000178526">
    <property type="component" value="Unassembled WGS sequence"/>
</dbReference>
<dbReference type="AlphaFoldDB" id="A0A1F7RGB4"/>
<dbReference type="HAMAP" id="MF_01368">
    <property type="entry name" value="Ribosomal_bL17"/>
    <property type="match status" value="1"/>
</dbReference>
<organism evidence="6 7">
    <name type="scientific">Candidatus Schekmanbacteria bacterium GWA2_38_11</name>
    <dbReference type="NCBI Taxonomy" id="1817876"/>
    <lineage>
        <taxon>Bacteria</taxon>
        <taxon>Candidatus Schekmaniibacteriota</taxon>
    </lineage>
</organism>
<evidence type="ECO:0000256" key="1">
    <source>
        <dbReference type="ARBA" id="ARBA00008777"/>
    </source>
</evidence>
<evidence type="ECO:0000256" key="3">
    <source>
        <dbReference type="ARBA" id="ARBA00023274"/>
    </source>
</evidence>
<evidence type="ECO:0000256" key="5">
    <source>
        <dbReference type="RuleBase" id="RU000660"/>
    </source>
</evidence>
<gene>
    <name evidence="4" type="primary">rplQ</name>
    <name evidence="6" type="ORF">A2042_03500</name>
</gene>
<proteinExistence type="inferred from homology"/>